<keyword evidence="2" id="KW-1185">Reference proteome</keyword>
<evidence type="ECO:0000313" key="2">
    <source>
        <dbReference type="Proteomes" id="UP000276133"/>
    </source>
</evidence>
<sequence length="105" mass="11766">MSSTSLFTDSRDCSSSPNDSNINLFDANASSNSLVFLETQELSFGDFTREELNILLGDNKLTHSFKSTKLKSKTFCIPKDQNLSSSPEVELNQLLFFIHPIKNID</sequence>
<comment type="caution">
    <text evidence="1">The sequence shown here is derived from an EMBL/GenBank/DDBJ whole genome shotgun (WGS) entry which is preliminary data.</text>
</comment>
<dbReference type="EMBL" id="REGN01004252">
    <property type="protein sequence ID" value="RNA18371.1"/>
    <property type="molecule type" value="Genomic_DNA"/>
</dbReference>
<name>A0A3M7R4R6_BRAPC</name>
<dbReference type="Proteomes" id="UP000276133">
    <property type="component" value="Unassembled WGS sequence"/>
</dbReference>
<accession>A0A3M7R4R6</accession>
<evidence type="ECO:0000313" key="1">
    <source>
        <dbReference type="EMBL" id="RNA18371.1"/>
    </source>
</evidence>
<organism evidence="1 2">
    <name type="scientific">Brachionus plicatilis</name>
    <name type="common">Marine rotifer</name>
    <name type="synonym">Brachionus muelleri</name>
    <dbReference type="NCBI Taxonomy" id="10195"/>
    <lineage>
        <taxon>Eukaryota</taxon>
        <taxon>Metazoa</taxon>
        <taxon>Spiralia</taxon>
        <taxon>Gnathifera</taxon>
        <taxon>Rotifera</taxon>
        <taxon>Eurotatoria</taxon>
        <taxon>Monogononta</taxon>
        <taxon>Pseudotrocha</taxon>
        <taxon>Ploima</taxon>
        <taxon>Brachionidae</taxon>
        <taxon>Brachionus</taxon>
    </lineage>
</organism>
<dbReference type="AlphaFoldDB" id="A0A3M7R4R6"/>
<gene>
    <name evidence="1" type="ORF">BpHYR1_005349</name>
</gene>
<proteinExistence type="predicted"/>
<reference evidence="1 2" key="1">
    <citation type="journal article" date="2018" name="Sci. Rep.">
        <title>Genomic signatures of local adaptation to the degree of environmental predictability in rotifers.</title>
        <authorList>
            <person name="Franch-Gras L."/>
            <person name="Hahn C."/>
            <person name="Garcia-Roger E.M."/>
            <person name="Carmona M.J."/>
            <person name="Serra M."/>
            <person name="Gomez A."/>
        </authorList>
    </citation>
    <scope>NUCLEOTIDE SEQUENCE [LARGE SCALE GENOMIC DNA]</scope>
    <source>
        <strain evidence="1">HYR1</strain>
    </source>
</reference>
<protein>
    <submittedName>
        <fullName evidence="1">Uncharacterized protein</fullName>
    </submittedName>
</protein>